<keyword evidence="3" id="KW-1185">Reference proteome</keyword>
<dbReference type="Proteomes" id="UP001567538">
    <property type="component" value="Unassembled WGS sequence"/>
</dbReference>
<reference evidence="2 3" key="1">
    <citation type="submission" date="2024-06" db="EMBL/GenBank/DDBJ databases">
        <title>A chromosome level genome sequence of Diviner's sage (Salvia divinorum).</title>
        <authorList>
            <person name="Ford S.A."/>
            <person name="Ro D.-K."/>
            <person name="Ness R.W."/>
            <person name="Phillips M.A."/>
        </authorList>
    </citation>
    <scope>NUCLEOTIDE SEQUENCE [LARGE SCALE GENOMIC DNA]</scope>
    <source>
        <strain evidence="2">SAF-2024a</strain>
        <tissue evidence="2">Leaf</tissue>
    </source>
</reference>
<organism evidence="2 3">
    <name type="scientific">Salvia divinorum</name>
    <name type="common">Maria pastora</name>
    <name type="synonym">Diviner's sage</name>
    <dbReference type="NCBI Taxonomy" id="28513"/>
    <lineage>
        <taxon>Eukaryota</taxon>
        <taxon>Viridiplantae</taxon>
        <taxon>Streptophyta</taxon>
        <taxon>Embryophyta</taxon>
        <taxon>Tracheophyta</taxon>
        <taxon>Spermatophyta</taxon>
        <taxon>Magnoliopsida</taxon>
        <taxon>eudicotyledons</taxon>
        <taxon>Gunneridae</taxon>
        <taxon>Pentapetalae</taxon>
        <taxon>asterids</taxon>
        <taxon>lamiids</taxon>
        <taxon>Lamiales</taxon>
        <taxon>Lamiaceae</taxon>
        <taxon>Nepetoideae</taxon>
        <taxon>Mentheae</taxon>
        <taxon>Salviinae</taxon>
        <taxon>Salvia</taxon>
        <taxon>Salvia subgen. Calosphace</taxon>
    </lineage>
</organism>
<accession>A0ABD1IA79</accession>
<sequence length="76" mass="8132">MAKTLTFLALLVLLSSVFVISSDARALRLRPKSVTEREMVKVLEDLYIKSGGPRNNGFALTLEGIKKSGPSPGAGN</sequence>
<keyword evidence="1" id="KW-0732">Signal</keyword>
<feature type="chain" id="PRO_5044769614" evidence="1">
    <location>
        <begin position="25"/>
        <end position="76"/>
    </location>
</feature>
<feature type="signal peptide" evidence="1">
    <location>
        <begin position="1"/>
        <end position="24"/>
    </location>
</feature>
<comment type="caution">
    <text evidence="2">The sequence shown here is derived from an EMBL/GenBank/DDBJ whole genome shotgun (WGS) entry which is preliminary data.</text>
</comment>
<evidence type="ECO:0000256" key="1">
    <source>
        <dbReference type="SAM" id="SignalP"/>
    </source>
</evidence>
<name>A0ABD1IA79_SALDI</name>
<evidence type="ECO:0000313" key="2">
    <source>
        <dbReference type="EMBL" id="KAL1564794.1"/>
    </source>
</evidence>
<evidence type="ECO:0000313" key="3">
    <source>
        <dbReference type="Proteomes" id="UP001567538"/>
    </source>
</evidence>
<dbReference type="AlphaFoldDB" id="A0ABD1IA79"/>
<protein>
    <submittedName>
        <fullName evidence="2">Uncharacterized protein</fullName>
    </submittedName>
</protein>
<gene>
    <name evidence="2" type="ORF">AAHA92_07092</name>
</gene>
<dbReference type="EMBL" id="JBEAFC010000003">
    <property type="protein sequence ID" value="KAL1564794.1"/>
    <property type="molecule type" value="Genomic_DNA"/>
</dbReference>
<proteinExistence type="predicted"/>